<evidence type="ECO:0000256" key="5">
    <source>
        <dbReference type="ARBA" id="ARBA00022643"/>
    </source>
</evidence>
<keyword evidence="3" id="KW-0813">Transport</keyword>
<evidence type="ECO:0000313" key="9">
    <source>
        <dbReference type="Proteomes" id="UP000649617"/>
    </source>
</evidence>
<dbReference type="Pfam" id="PF00258">
    <property type="entry name" value="Flavodoxin_1"/>
    <property type="match status" value="1"/>
</dbReference>
<dbReference type="InterPro" id="IPR008254">
    <property type="entry name" value="Flavodoxin/NO_synth"/>
</dbReference>
<dbReference type="SUPFAM" id="SSF52218">
    <property type="entry name" value="Flavoproteins"/>
    <property type="match status" value="1"/>
</dbReference>
<evidence type="ECO:0000256" key="3">
    <source>
        <dbReference type="ARBA" id="ARBA00022448"/>
    </source>
</evidence>
<keyword evidence="4" id="KW-0285">Flavoprotein</keyword>
<accession>A0A812TGC0</accession>
<feature type="non-terminal residue" evidence="8">
    <location>
        <position position="77"/>
    </location>
</feature>
<evidence type="ECO:0000256" key="6">
    <source>
        <dbReference type="ARBA" id="ARBA00022982"/>
    </source>
</evidence>
<feature type="non-terminal residue" evidence="8">
    <location>
        <position position="1"/>
    </location>
</feature>
<protein>
    <recommendedName>
        <fullName evidence="7">Flavodoxin-like domain-containing protein</fullName>
    </recommendedName>
</protein>
<evidence type="ECO:0000256" key="2">
    <source>
        <dbReference type="ARBA" id="ARBA00005267"/>
    </source>
</evidence>
<dbReference type="Proteomes" id="UP000649617">
    <property type="component" value="Unassembled WGS sequence"/>
</dbReference>
<comment type="caution">
    <text evidence="8">The sequence shown here is derived from an EMBL/GenBank/DDBJ whole genome shotgun (WGS) entry which is preliminary data.</text>
</comment>
<gene>
    <name evidence="8" type="ORF">SPIL2461_LOCUS14099</name>
</gene>
<organism evidence="8 9">
    <name type="scientific">Symbiodinium pilosum</name>
    <name type="common">Dinoflagellate</name>
    <dbReference type="NCBI Taxonomy" id="2952"/>
    <lineage>
        <taxon>Eukaryota</taxon>
        <taxon>Sar</taxon>
        <taxon>Alveolata</taxon>
        <taxon>Dinophyceae</taxon>
        <taxon>Suessiales</taxon>
        <taxon>Symbiodiniaceae</taxon>
        <taxon>Symbiodinium</taxon>
    </lineage>
</organism>
<proteinExistence type="inferred from homology"/>
<feature type="domain" description="Flavodoxin-like" evidence="7">
    <location>
        <begin position="1"/>
        <end position="77"/>
    </location>
</feature>
<dbReference type="EMBL" id="CAJNIZ010032066">
    <property type="protein sequence ID" value="CAE7534342.1"/>
    <property type="molecule type" value="Genomic_DNA"/>
</dbReference>
<dbReference type="InterPro" id="IPR029039">
    <property type="entry name" value="Flavoprotein-like_sf"/>
</dbReference>
<comment type="similarity">
    <text evidence="2">Belongs to the flavodoxin family.</text>
</comment>
<comment type="cofactor">
    <cofactor evidence="1">
        <name>FMN</name>
        <dbReference type="ChEBI" id="CHEBI:58210"/>
    </cofactor>
</comment>
<dbReference type="InterPro" id="IPR050619">
    <property type="entry name" value="Flavodoxin"/>
</dbReference>
<reference evidence="8" key="1">
    <citation type="submission" date="2021-02" db="EMBL/GenBank/DDBJ databases">
        <authorList>
            <person name="Dougan E. K."/>
            <person name="Rhodes N."/>
            <person name="Thang M."/>
            <person name="Chan C."/>
        </authorList>
    </citation>
    <scope>NUCLEOTIDE SEQUENCE</scope>
</reference>
<evidence type="ECO:0000256" key="4">
    <source>
        <dbReference type="ARBA" id="ARBA00022630"/>
    </source>
</evidence>
<evidence type="ECO:0000313" key="8">
    <source>
        <dbReference type="EMBL" id="CAE7534342.1"/>
    </source>
</evidence>
<evidence type="ECO:0000259" key="7">
    <source>
        <dbReference type="PROSITE" id="PS50902"/>
    </source>
</evidence>
<dbReference type="PROSITE" id="PS50902">
    <property type="entry name" value="FLAVODOXIN_LIKE"/>
    <property type="match status" value="1"/>
</dbReference>
<dbReference type="Gene3D" id="3.40.50.360">
    <property type="match status" value="1"/>
</dbReference>
<sequence length="77" mass="8512">VSCRMELLKANPFPPNVERYRSGTTWDDYLDTIKESDLSGKKVAIFGCGDSQSYADNFCDGIEELHDAFKAAGATMI</sequence>
<keyword evidence="6" id="KW-0249">Electron transport</keyword>
<keyword evidence="9" id="KW-1185">Reference proteome</keyword>
<dbReference type="OrthoDB" id="528439at2759"/>
<dbReference type="PANTHER" id="PTHR42809">
    <property type="entry name" value="FLAVODOXIN 2"/>
    <property type="match status" value="1"/>
</dbReference>
<dbReference type="PANTHER" id="PTHR42809:SF1">
    <property type="entry name" value="FLAVODOXIN 1"/>
    <property type="match status" value="1"/>
</dbReference>
<name>A0A812TGC0_SYMPI</name>
<dbReference type="GO" id="GO:0010181">
    <property type="term" value="F:FMN binding"/>
    <property type="evidence" value="ECO:0007669"/>
    <property type="project" value="InterPro"/>
</dbReference>
<dbReference type="AlphaFoldDB" id="A0A812TGC0"/>
<keyword evidence="5" id="KW-0288">FMN</keyword>
<evidence type="ECO:0000256" key="1">
    <source>
        <dbReference type="ARBA" id="ARBA00001917"/>
    </source>
</evidence>